<dbReference type="Pfam" id="PF00005">
    <property type="entry name" value="ABC_tran"/>
    <property type="match status" value="2"/>
</dbReference>
<dbReference type="SUPFAM" id="SSF52540">
    <property type="entry name" value="P-loop containing nucleoside triphosphate hydrolases"/>
    <property type="match status" value="2"/>
</dbReference>
<evidence type="ECO:0000313" key="8">
    <source>
        <dbReference type="Proteomes" id="UP000311605"/>
    </source>
</evidence>
<keyword evidence="8" id="KW-1185">Reference proteome</keyword>
<dbReference type="EMBL" id="VDMN01000001">
    <property type="protein sequence ID" value="TNM66511.1"/>
    <property type="molecule type" value="Genomic_DNA"/>
</dbReference>
<dbReference type="GO" id="GO:0055085">
    <property type="term" value="P:transmembrane transport"/>
    <property type="evidence" value="ECO:0007669"/>
    <property type="project" value="UniProtKB-ARBA"/>
</dbReference>
<dbReference type="OrthoDB" id="9802264at2"/>
<dbReference type="InterPro" id="IPR003439">
    <property type="entry name" value="ABC_transporter-like_ATP-bd"/>
</dbReference>
<evidence type="ECO:0000256" key="4">
    <source>
        <dbReference type="ARBA" id="ARBA00022741"/>
    </source>
</evidence>
<organism evidence="7 8">
    <name type="scientific">Aliirhizobium smilacinae</name>
    <dbReference type="NCBI Taxonomy" id="1395944"/>
    <lineage>
        <taxon>Bacteria</taxon>
        <taxon>Pseudomonadati</taxon>
        <taxon>Pseudomonadota</taxon>
        <taxon>Alphaproteobacteria</taxon>
        <taxon>Hyphomicrobiales</taxon>
        <taxon>Rhizobiaceae</taxon>
        <taxon>Aliirhizobium</taxon>
    </lineage>
</organism>
<protein>
    <submittedName>
        <fullName evidence="7">ABC transporter ATP-binding protein</fullName>
    </submittedName>
</protein>
<evidence type="ECO:0000256" key="2">
    <source>
        <dbReference type="ARBA" id="ARBA00005417"/>
    </source>
</evidence>
<dbReference type="PANTHER" id="PTHR43776">
    <property type="entry name" value="TRANSPORT ATP-BINDING PROTEIN"/>
    <property type="match status" value="1"/>
</dbReference>
<feature type="domain" description="ABC transporter" evidence="6">
    <location>
        <begin position="287"/>
        <end position="526"/>
    </location>
</feature>
<dbReference type="Pfam" id="PF08352">
    <property type="entry name" value="oligo_HPY"/>
    <property type="match status" value="2"/>
</dbReference>
<evidence type="ECO:0000259" key="6">
    <source>
        <dbReference type="PROSITE" id="PS50893"/>
    </source>
</evidence>
<dbReference type="SMART" id="SM00382">
    <property type="entry name" value="AAA"/>
    <property type="match status" value="2"/>
</dbReference>
<comment type="caution">
    <text evidence="7">The sequence shown here is derived from an EMBL/GenBank/DDBJ whole genome shotgun (WGS) entry which is preliminary data.</text>
</comment>
<dbReference type="Gene3D" id="3.40.50.300">
    <property type="entry name" value="P-loop containing nucleotide triphosphate hydrolases"/>
    <property type="match status" value="2"/>
</dbReference>
<reference evidence="7 8" key="1">
    <citation type="submission" date="2019-06" db="EMBL/GenBank/DDBJ databases">
        <title>The draft genome of Rhizobium smilacinae PTYR-5.</title>
        <authorList>
            <person name="Liu L."/>
            <person name="Li L."/>
            <person name="Zhang X."/>
        </authorList>
    </citation>
    <scope>NUCLEOTIDE SEQUENCE [LARGE SCALE GENOMIC DNA]</scope>
    <source>
        <strain evidence="7 8">PTYR-5</strain>
    </source>
</reference>
<keyword evidence="4" id="KW-0547">Nucleotide-binding</keyword>
<dbReference type="GO" id="GO:0005524">
    <property type="term" value="F:ATP binding"/>
    <property type="evidence" value="ECO:0007669"/>
    <property type="project" value="UniProtKB-KW"/>
</dbReference>
<comment type="similarity">
    <text evidence="2">Belongs to the ABC transporter superfamily.</text>
</comment>
<dbReference type="InterPro" id="IPR050319">
    <property type="entry name" value="ABC_transp_ATP-bind"/>
</dbReference>
<keyword evidence="3" id="KW-0813">Transport</keyword>
<dbReference type="FunFam" id="3.40.50.300:FF:000016">
    <property type="entry name" value="Oligopeptide ABC transporter ATP-binding component"/>
    <property type="match status" value="2"/>
</dbReference>
<dbReference type="PROSITE" id="PS50893">
    <property type="entry name" value="ABC_TRANSPORTER_2"/>
    <property type="match status" value="2"/>
</dbReference>
<dbReference type="PANTHER" id="PTHR43776:SF7">
    <property type="entry name" value="D,D-DIPEPTIDE TRANSPORT ATP-BINDING PROTEIN DDPF-RELATED"/>
    <property type="match status" value="1"/>
</dbReference>
<gene>
    <name evidence="7" type="ORF">FHP24_10030</name>
</gene>
<dbReference type="RefSeq" id="WP_139676212.1">
    <property type="nucleotide sequence ID" value="NZ_VDMN01000001.1"/>
</dbReference>
<dbReference type="Proteomes" id="UP000311605">
    <property type="component" value="Unassembled WGS sequence"/>
</dbReference>
<comment type="subcellular location">
    <subcellularLocation>
        <location evidence="1">Cell inner membrane</location>
        <topology evidence="1">Peripheral membrane protein</topology>
    </subcellularLocation>
</comment>
<evidence type="ECO:0000256" key="1">
    <source>
        <dbReference type="ARBA" id="ARBA00004417"/>
    </source>
</evidence>
<accession>A0A5C4XTP8</accession>
<proteinExistence type="inferred from homology"/>
<dbReference type="AlphaFoldDB" id="A0A5C4XTP8"/>
<dbReference type="PROSITE" id="PS00211">
    <property type="entry name" value="ABC_TRANSPORTER_1"/>
    <property type="match status" value="2"/>
</dbReference>
<evidence type="ECO:0000313" key="7">
    <source>
        <dbReference type="EMBL" id="TNM66511.1"/>
    </source>
</evidence>
<evidence type="ECO:0000256" key="5">
    <source>
        <dbReference type="ARBA" id="ARBA00022840"/>
    </source>
</evidence>
<dbReference type="GO" id="GO:0016887">
    <property type="term" value="F:ATP hydrolysis activity"/>
    <property type="evidence" value="ECO:0007669"/>
    <property type="project" value="InterPro"/>
</dbReference>
<keyword evidence="5 7" id="KW-0067">ATP-binding</keyword>
<dbReference type="NCBIfam" id="NF008453">
    <property type="entry name" value="PRK11308.1"/>
    <property type="match status" value="2"/>
</dbReference>
<dbReference type="NCBIfam" id="NF007739">
    <property type="entry name" value="PRK10419.1"/>
    <property type="match status" value="2"/>
</dbReference>
<dbReference type="InterPro" id="IPR027417">
    <property type="entry name" value="P-loop_NTPase"/>
</dbReference>
<dbReference type="GO" id="GO:0005886">
    <property type="term" value="C:plasma membrane"/>
    <property type="evidence" value="ECO:0007669"/>
    <property type="project" value="UniProtKB-SubCell"/>
</dbReference>
<dbReference type="CDD" id="cd03257">
    <property type="entry name" value="ABC_NikE_OppD_transporters"/>
    <property type="match status" value="2"/>
</dbReference>
<feature type="domain" description="ABC transporter" evidence="6">
    <location>
        <begin position="8"/>
        <end position="257"/>
    </location>
</feature>
<dbReference type="GO" id="GO:0015833">
    <property type="term" value="P:peptide transport"/>
    <property type="evidence" value="ECO:0007669"/>
    <property type="project" value="InterPro"/>
</dbReference>
<dbReference type="InterPro" id="IPR017871">
    <property type="entry name" value="ABC_transporter-like_CS"/>
</dbReference>
<evidence type="ECO:0000256" key="3">
    <source>
        <dbReference type="ARBA" id="ARBA00022448"/>
    </source>
</evidence>
<name>A0A5C4XTP8_9HYPH</name>
<dbReference type="InterPro" id="IPR013563">
    <property type="entry name" value="Oligopep_ABC_C"/>
</dbReference>
<sequence>MTDALLSVRNLSVAFHQGDAETLAVDHVSFDIRPGEVVALVGESGSGKSVTANSVLKLLPYPAASHPSGEILFDGKDLLKTSEPELRRVRGNDITMIFQEPMTSLNPLHSIERQIGEILEMHQALTGSAARIRILELLNQVGIREPEKRLTAYPHELSGGQRQRVMIAMALANRPKLLIADEPTTALDVTVQAQILELLRSLKGDHGMSMLFITHDLGIVRKFADRVCVMTKGKIVEEGTVAEVFKRPQHPYTQHLLASEPRGEPPVADPARPVVMEAKDLRVWFPIKAGFMRKVVDHVKAVDGVDLTLRAGETLGIVGESGSGKTTLGLALARLIASEGRIVFIGDAINGHSFKQMLPYRSRLQVVFQDPFGSLSPRMPVGEIIAEGLKVHERSLSADERDQRVAWALEEVGLDPETRWRYPHEFSGGQRQRIAIARAMVLKPRFVMLDEPTSALDMTVQAQVVDLLRDLQARHDLAYLFISHDLKVVKALANHVIVMRMGKVVEEGPSEEIFRAPKEDYTKALMAAAFKMEAVENDAVGQ</sequence>
<dbReference type="InterPro" id="IPR003593">
    <property type="entry name" value="AAA+_ATPase"/>
</dbReference>